<organism evidence="2 3">
    <name type="scientific">Haloarcula saliterrae</name>
    <dbReference type="NCBI Taxonomy" id="2950534"/>
    <lineage>
        <taxon>Archaea</taxon>
        <taxon>Methanobacteriati</taxon>
        <taxon>Methanobacteriota</taxon>
        <taxon>Stenosarchaea group</taxon>
        <taxon>Halobacteria</taxon>
        <taxon>Halobacteriales</taxon>
        <taxon>Haloarculaceae</taxon>
        <taxon>Haloarcula</taxon>
    </lineage>
</organism>
<feature type="transmembrane region" description="Helical" evidence="1">
    <location>
        <begin position="7"/>
        <end position="31"/>
    </location>
</feature>
<comment type="caution">
    <text evidence="2">The sequence shown here is derived from an EMBL/GenBank/DDBJ whole genome shotgun (WGS) entry which is preliminary data.</text>
</comment>
<evidence type="ECO:0000313" key="2">
    <source>
        <dbReference type="EMBL" id="MDS0260560.1"/>
    </source>
</evidence>
<keyword evidence="1" id="KW-1133">Transmembrane helix</keyword>
<protein>
    <recommendedName>
        <fullName evidence="4">Cox cluster protein</fullName>
    </recommendedName>
</protein>
<sequence>MWSLDSLDLLFVGGFVAAVCLGIAGLVTVAAPPGVPGFVGALAGVFLLFGLVFLLLGVVGALLVALFDE</sequence>
<evidence type="ECO:0008006" key="4">
    <source>
        <dbReference type="Google" id="ProtNLM"/>
    </source>
</evidence>
<dbReference type="EMBL" id="JAMQON010000004">
    <property type="protein sequence ID" value="MDS0260560.1"/>
    <property type="molecule type" value="Genomic_DNA"/>
</dbReference>
<name>A0ABU2FFG8_9EURY</name>
<accession>A0ABU2FFG8</accession>
<reference evidence="2 3" key="1">
    <citation type="submission" date="2022-06" db="EMBL/GenBank/DDBJ databases">
        <title>Haloarcula sp. a new haloarchaeum isolate from saline soil.</title>
        <authorList>
            <person name="Strakova D."/>
            <person name="Galisteo C."/>
            <person name="Sanchez-Porro C."/>
            <person name="Ventosa A."/>
        </authorList>
    </citation>
    <scope>NUCLEOTIDE SEQUENCE [LARGE SCALE GENOMIC DNA]</scope>
    <source>
        <strain evidence="2 3">S1CR25-12</strain>
    </source>
</reference>
<keyword evidence="1" id="KW-0812">Transmembrane</keyword>
<keyword evidence="3" id="KW-1185">Reference proteome</keyword>
<proteinExistence type="predicted"/>
<dbReference type="Proteomes" id="UP001259659">
    <property type="component" value="Unassembled WGS sequence"/>
</dbReference>
<dbReference type="RefSeq" id="WP_310920282.1">
    <property type="nucleotide sequence ID" value="NZ_JAMQON010000004.1"/>
</dbReference>
<gene>
    <name evidence="2" type="ORF">NDI56_14230</name>
</gene>
<feature type="transmembrane region" description="Helical" evidence="1">
    <location>
        <begin position="37"/>
        <end position="67"/>
    </location>
</feature>
<evidence type="ECO:0000313" key="3">
    <source>
        <dbReference type="Proteomes" id="UP001259659"/>
    </source>
</evidence>
<keyword evidence="1" id="KW-0472">Membrane</keyword>
<evidence type="ECO:0000256" key="1">
    <source>
        <dbReference type="SAM" id="Phobius"/>
    </source>
</evidence>